<dbReference type="AlphaFoldDB" id="A0A1U7VID4"/>
<feature type="compositionally biased region" description="Polar residues" evidence="1">
    <location>
        <begin position="1"/>
        <end position="11"/>
    </location>
</feature>
<feature type="compositionally biased region" description="Acidic residues" evidence="1">
    <location>
        <begin position="116"/>
        <end position="133"/>
    </location>
</feature>
<evidence type="ECO:0000256" key="1">
    <source>
        <dbReference type="SAM" id="MobiDB-lite"/>
    </source>
</evidence>
<feature type="region of interest" description="Disordered" evidence="1">
    <location>
        <begin position="1"/>
        <end position="24"/>
    </location>
</feature>
<keyword evidence="2" id="KW-1185">Reference proteome</keyword>
<evidence type="ECO:0000313" key="3">
    <source>
        <dbReference type="RefSeq" id="XP_009763588.1"/>
    </source>
</evidence>
<evidence type="ECO:0000313" key="5">
    <source>
        <dbReference type="RefSeq" id="XP_009767979.1"/>
    </source>
</evidence>
<feature type="compositionally biased region" description="Low complexity" evidence="1">
    <location>
        <begin position="69"/>
        <end position="80"/>
    </location>
</feature>
<accession>A0A1U7VID4</accession>
<protein>
    <submittedName>
        <fullName evidence="3">Uncharacterized protein LOC104215473</fullName>
    </submittedName>
    <submittedName>
        <fullName evidence="4">Uncharacterized protein LOC104217528</fullName>
    </submittedName>
    <submittedName>
        <fullName evidence="5">Uncharacterized protein LOC104219038</fullName>
    </submittedName>
</protein>
<dbReference type="RefSeq" id="XP_009766108.1">
    <property type="nucleotide sequence ID" value="XM_009767806.1"/>
</dbReference>
<feature type="compositionally biased region" description="Basic and acidic residues" evidence="1">
    <location>
        <begin position="98"/>
        <end position="115"/>
    </location>
</feature>
<name>A0A1U7VID4_NICSY</name>
<evidence type="ECO:0000313" key="2">
    <source>
        <dbReference type="Proteomes" id="UP000189701"/>
    </source>
</evidence>
<feature type="region of interest" description="Disordered" evidence="1">
    <location>
        <begin position="66"/>
        <end position="133"/>
    </location>
</feature>
<dbReference type="RefSeq" id="XP_009763588.1">
    <property type="nucleotide sequence ID" value="XM_009765286.1"/>
</dbReference>
<gene>
    <name evidence="4" type="primary">LOC104217528</name>
    <name evidence="3" type="synonym">LOC104215473</name>
    <name evidence="5" type="synonym">LOC104219038</name>
</gene>
<reference evidence="3 4" key="2">
    <citation type="submission" date="2025-04" db="UniProtKB">
        <authorList>
            <consortium name="RefSeq"/>
        </authorList>
    </citation>
    <scope>IDENTIFICATION</scope>
    <source>
        <tissue evidence="3 4">Leaf</tissue>
    </source>
</reference>
<dbReference type="RefSeq" id="XP_009767979.1">
    <property type="nucleotide sequence ID" value="XM_009769677.1"/>
</dbReference>
<proteinExistence type="predicted"/>
<evidence type="ECO:0000313" key="4">
    <source>
        <dbReference type="RefSeq" id="XP_009766108.1"/>
    </source>
</evidence>
<reference evidence="2" key="1">
    <citation type="journal article" date="2013" name="Genome Biol.">
        <title>Reference genomes and transcriptomes of Nicotiana sylvestris and Nicotiana tomentosiformis.</title>
        <authorList>
            <person name="Sierro N."/>
            <person name="Battey J.N."/>
            <person name="Ouadi S."/>
            <person name="Bovet L."/>
            <person name="Goepfert S."/>
            <person name="Bakaher N."/>
            <person name="Peitsch M.C."/>
            <person name="Ivanov N.V."/>
        </authorList>
    </citation>
    <scope>NUCLEOTIDE SEQUENCE [LARGE SCALE GENOMIC DNA]</scope>
</reference>
<sequence>MQGIGTSSQAEQLDGESLSAMRETVTKLTSELEASKEREKLRDAQYIGVVAQCQSMQEQIKNLLAGSFSIPRSRPSSPEAARPRARSSRPPSGRSSRPPRDHSSRHRQVDPSQYRDDDETSSDGDDNDVPNNE</sequence>
<organism evidence="2 4">
    <name type="scientific">Nicotiana sylvestris</name>
    <name type="common">Wood tobacco</name>
    <name type="synonym">South American tobacco</name>
    <dbReference type="NCBI Taxonomy" id="4096"/>
    <lineage>
        <taxon>Eukaryota</taxon>
        <taxon>Viridiplantae</taxon>
        <taxon>Streptophyta</taxon>
        <taxon>Embryophyta</taxon>
        <taxon>Tracheophyta</taxon>
        <taxon>Spermatophyta</taxon>
        <taxon>Magnoliopsida</taxon>
        <taxon>eudicotyledons</taxon>
        <taxon>Gunneridae</taxon>
        <taxon>Pentapetalae</taxon>
        <taxon>asterids</taxon>
        <taxon>lamiids</taxon>
        <taxon>Solanales</taxon>
        <taxon>Solanaceae</taxon>
        <taxon>Nicotianoideae</taxon>
        <taxon>Nicotianeae</taxon>
        <taxon>Nicotiana</taxon>
    </lineage>
</organism>
<dbReference type="Proteomes" id="UP000189701">
    <property type="component" value="Unplaced"/>
</dbReference>